<dbReference type="InterPro" id="IPR004114">
    <property type="entry name" value="THUMP_dom"/>
</dbReference>
<dbReference type="OrthoDB" id="8545772at2"/>
<evidence type="ECO:0000259" key="1">
    <source>
        <dbReference type="SMART" id="SM00981"/>
    </source>
</evidence>
<evidence type="ECO:0000313" key="3">
    <source>
        <dbReference type="Proteomes" id="UP000252707"/>
    </source>
</evidence>
<dbReference type="GO" id="GO:0003723">
    <property type="term" value="F:RNA binding"/>
    <property type="evidence" value="ECO:0007669"/>
    <property type="project" value="InterPro"/>
</dbReference>
<organism evidence="2 3">
    <name type="scientific">Thioalbus denitrificans</name>
    <dbReference type="NCBI Taxonomy" id="547122"/>
    <lineage>
        <taxon>Bacteria</taxon>
        <taxon>Pseudomonadati</taxon>
        <taxon>Pseudomonadota</taxon>
        <taxon>Gammaproteobacteria</taxon>
        <taxon>Chromatiales</taxon>
        <taxon>Ectothiorhodospiraceae</taxon>
        <taxon>Thioalbus</taxon>
    </lineage>
</organism>
<reference evidence="2 3" key="1">
    <citation type="submission" date="2018-07" db="EMBL/GenBank/DDBJ databases">
        <title>Genomic Encyclopedia of Type Strains, Phase IV (KMG-IV): sequencing the most valuable type-strain genomes for metagenomic binning, comparative biology and taxonomic classification.</title>
        <authorList>
            <person name="Goeker M."/>
        </authorList>
    </citation>
    <scope>NUCLEOTIDE SEQUENCE [LARGE SCALE GENOMIC DNA]</scope>
    <source>
        <strain evidence="2 3">DSM 26407</strain>
    </source>
</reference>
<dbReference type="Proteomes" id="UP000252707">
    <property type="component" value="Unassembled WGS sequence"/>
</dbReference>
<dbReference type="EMBL" id="QPJY01000003">
    <property type="protein sequence ID" value="RCX31249.1"/>
    <property type="molecule type" value="Genomic_DNA"/>
</dbReference>
<dbReference type="RefSeq" id="WP_114279428.1">
    <property type="nucleotide sequence ID" value="NZ_QPJY01000003.1"/>
</dbReference>
<comment type="caution">
    <text evidence="2">The sequence shown here is derived from an EMBL/GenBank/DDBJ whole genome shotgun (WGS) entry which is preliminary data.</text>
</comment>
<dbReference type="AlphaFoldDB" id="A0A369CBI5"/>
<dbReference type="SUPFAM" id="SSF143437">
    <property type="entry name" value="THUMP domain-like"/>
    <property type="match status" value="1"/>
</dbReference>
<proteinExistence type="predicted"/>
<evidence type="ECO:0000313" key="2">
    <source>
        <dbReference type="EMBL" id="RCX31249.1"/>
    </source>
</evidence>
<keyword evidence="3" id="KW-1185">Reference proteome</keyword>
<gene>
    <name evidence="2" type="ORF">DFQ59_103215</name>
</gene>
<accession>A0A369CBI5</accession>
<name>A0A369CBI5_9GAMM</name>
<dbReference type="SMART" id="SM00981">
    <property type="entry name" value="THUMP"/>
    <property type="match status" value="1"/>
</dbReference>
<protein>
    <submittedName>
        <fullName evidence="2">tRNA(Ser,Leu) C12 N-acetylase TAN1</fullName>
    </submittedName>
</protein>
<sequence>MQVHDWNAVITVREGGFRAALTLLAALGTVARTPFYNVLVMRCDAPLELLPAVEAAALAAPALAAALARVVPVERTFGFQSPASFEAQAREVAGAWLERLGNSRFHVRMHRRGFHGRLSSQAEEQFLDHFLLEALEARGAPARIDFSDPDAILAVETVGQRAGLSLWSRAAIARHPLLGLD</sequence>
<feature type="domain" description="THUMP" evidence="1">
    <location>
        <begin position="69"/>
        <end position="168"/>
    </location>
</feature>